<evidence type="ECO:0000259" key="1">
    <source>
        <dbReference type="PROSITE" id="PS51352"/>
    </source>
</evidence>
<dbReference type="InterPro" id="IPR006311">
    <property type="entry name" value="TAT_signal"/>
</dbReference>
<dbReference type="SUPFAM" id="SSF52833">
    <property type="entry name" value="Thioredoxin-like"/>
    <property type="match status" value="1"/>
</dbReference>
<dbReference type="PROSITE" id="PS51318">
    <property type="entry name" value="TAT"/>
    <property type="match status" value="1"/>
</dbReference>
<dbReference type="InterPro" id="IPR013740">
    <property type="entry name" value="Redoxin"/>
</dbReference>
<comment type="caution">
    <text evidence="2">The sequence shown here is derived from an EMBL/GenBank/DDBJ whole genome shotgun (WGS) entry which is preliminary data.</text>
</comment>
<accession>A0A502DT91</accession>
<evidence type="ECO:0000313" key="3">
    <source>
        <dbReference type="Proteomes" id="UP000319212"/>
    </source>
</evidence>
<sequence length="182" mass="19366">MTSPFTRRRWLAGGIATVAAVAGVGVAWQNGAAGSADAGERLSPDFWAGHFDRPEGGVLDFAALKGKPLLLNFWATWCPPCIEELPMIDRFFNDHAANGWQVVGLAIDKPAAVQKFLVKTPVSFPIGLAGLEGTELVRNLGNDAGGLPFTLVVGGDGRVVARKMGQLSSTDLDAWRRAELHS</sequence>
<dbReference type="CDD" id="cd02966">
    <property type="entry name" value="TlpA_like_family"/>
    <property type="match status" value="1"/>
</dbReference>
<evidence type="ECO:0000313" key="2">
    <source>
        <dbReference type="EMBL" id="TPG28628.1"/>
    </source>
</evidence>
<reference evidence="2 3" key="1">
    <citation type="journal article" date="2019" name="Environ. Microbiol.">
        <title>Species interactions and distinct microbial communities in high Arctic permafrost affected cryosols are associated with the CH4 and CO2 gas fluxes.</title>
        <authorList>
            <person name="Altshuler I."/>
            <person name="Hamel J."/>
            <person name="Turney S."/>
            <person name="Magnuson E."/>
            <person name="Levesque R."/>
            <person name="Greer C."/>
            <person name="Whyte L.G."/>
        </authorList>
    </citation>
    <scope>NUCLEOTIDE SEQUENCE [LARGE SCALE GENOMIC DNA]</scope>
    <source>
        <strain evidence="2 3">S06.C</strain>
    </source>
</reference>
<dbReference type="EMBL" id="RCZI01000002">
    <property type="protein sequence ID" value="TPG28628.1"/>
    <property type="molecule type" value="Genomic_DNA"/>
</dbReference>
<feature type="domain" description="Thioredoxin" evidence="1">
    <location>
        <begin position="37"/>
        <end position="181"/>
    </location>
</feature>
<dbReference type="PANTHER" id="PTHR42852">
    <property type="entry name" value="THIOL:DISULFIDE INTERCHANGE PROTEIN DSBE"/>
    <property type="match status" value="1"/>
</dbReference>
<protein>
    <submittedName>
        <fullName evidence="2">TlpA family protein disulfide reductase</fullName>
    </submittedName>
</protein>
<dbReference type="PROSITE" id="PS51352">
    <property type="entry name" value="THIOREDOXIN_2"/>
    <property type="match status" value="1"/>
</dbReference>
<gene>
    <name evidence="2" type="ORF">EAH82_07455</name>
</gene>
<dbReference type="AlphaFoldDB" id="A0A502DT91"/>
<dbReference type="InterPro" id="IPR036249">
    <property type="entry name" value="Thioredoxin-like_sf"/>
</dbReference>
<dbReference type="OrthoDB" id="9811352at2"/>
<dbReference type="Pfam" id="PF08534">
    <property type="entry name" value="Redoxin"/>
    <property type="match status" value="1"/>
</dbReference>
<dbReference type="GO" id="GO:0016491">
    <property type="term" value="F:oxidoreductase activity"/>
    <property type="evidence" value="ECO:0007669"/>
    <property type="project" value="InterPro"/>
</dbReference>
<dbReference type="PANTHER" id="PTHR42852:SF13">
    <property type="entry name" value="PROTEIN DIPZ"/>
    <property type="match status" value="1"/>
</dbReference>
<organism evidence="2 3">
    <name type="scientific">Variovorax guangxiensis</name>
    <dbReference type="NCBI Taxonomy" id="1775474"/>
    <lineage>
        <taxon>Bacteria</taxon>
        <taxon>Pseudomonadati</taxon>
        <taxon>Pseudomonadota</taxon>
        <taxon>Betaproteobacteria</taxon>
        <taxon>Burkholderiales</taxon>
        <taxon>Comamonadaceae</taxon>
        <taxon>Variovorax</taxon>
    </lineage>
</organism>
<name>A0A502DT91_9BURK</name>
<dbReference type="RefSeq" id="WP_140840314.1">
    <property type="nucleotide sequence ID" value="NZ_RCZI01000002.1"/>
</dbReference>
<proteinExistence type="predicted"/>
<dbReference type="Proteomes" id="UP000319212">
    <property type="component" value="Unassembled WGS sequence"/>
</dbReference>
<dbReference type="InterPro" id="IPR013766">
    <property type="entry name" value="Thioredoxin_domain"/>
</dbReference>
<dbReference type="Gene3D" id="3.40.30.10">
    <property type="entry name" value="Glutaredoxin"/>
    <property type="match status" value="1"/>
</dbReference>
<dbReference type="InterPro" id="IPR050553">
    <property type="entry name" value="Thioredoxin_ResA/DsbE_sf"/>
</dbReference>